<feature type="chain" id="PRO_5003410141" evidence="1">
    <location>
        <begin position="18"/>
        <end position="423"/>
    </location>
</feature>
<keyword evidence="1" id="KW-0732">Signal</keyword>
<dbReference type="SUPFAM" id="SSF47473">
    <property type="entry name" value="EF-hand"/>
    <property type="match status" value="1"/>
</dbReference>
<name>G0UIS2_TRYCI</name>
<evidence type="ECO:0000256" key="1">
    <source>
        <dbReference type="SAM" id="SignalP"/>
    </source>
</evidence>
<dbReference type="SUPFAM" id="SSF52047">
    <property type="entry name" value="RNI-like"/>
    <property type="match status" value="1"/>
</dbReference>
<organism evidence="2">
    <name type="scientific">Trypanosoma congolense (strain IL3000)</name>
    <dbReference type="NCBI Taxonomy" id="1068625"/>
    <lineage>
        <taxon>Eukaryota</taxon>
        <taxon>Discoba</taxon>
        <taxon>Euglenozoa</taxon>
        <taxon>Kinetoplastea</taxon>
        <taxon>Metakinetoplastina</taxon>
        <taxon>Trypanosomatida</taxon>
        <taxon>Trypanosomatidae</taxon>
        <taxon>Trypanosoma</taxon>
        <taxon>Nannomonas</taxon>
    </lineage>
</organism>
<sequence length="423" mass="48946">MISFFCLFILFSFHVKLYPSFPSAHLRNTGRVSSVRSRRGGGRMQVLLSAKRDRKVANKSHPEADDSYNVQQLQGEFHVLPPCEAYRELCHRHQCKPINTVAKLFSSRIGEWNATTHLDFSRSYIGPKGVHPVVEMCKRLPALRVFNCADNYLTNNSVYLITRMAMFHPGLEQLELSGNEYISWTGGNFLSELALSNNNIREIGILHTTIPVDVAEDIFQQTRRNCVLSYQAMDRPPKPSRHPDAIYVRSMKRLFMEKQENGMAPASVLVDGHRERLRMFGMEHDITLYTETYYNDLCRRAPQDKISWEAFLIILMLDGSVYNEQVVKRLLNVFLEFNMEPKAGVEGFVDARDLAAIYARLYGERPSPSDVEKMYGVLELNDTMTLQWGEFLLLMYNRDVRDMSYSMNLRLTRAHHPTRMLHF</sequence>
<dbReference type="Gene3D" id="3.80.10.10">
    <property type="entry name" value="Ribonuclease Inhibitor"/>
    <property type="match status" value="1"/>
</dbReference>
<dbReference type="InterPro" id="IPR011992">
    <property type="entry name" value="EF-hand-dom_pair"/>
</dbReference>
<dbReference type="EMBL" id="HE575314">
    <property type="protein sequence ID" value="CCC89272.1"/>
    <property type="molecule type" value="Genomic_DNA"/>
</dbReference>
<dbReference type="AlphaFoldDB" id="G0UIS2"/>
<evidence type="ECO:0000313" key="2">
    <source>
        <dbReference type="EMBL" id="CCC89272.1"/>
    </source>
</evidence>
<dbReference type="VEuPathDB" id="TriTrypDB:TcIL3000_1_300"/>
<protein>
    <submittedName>
        <fullName evidence="2">Uncharacterized protein TCIL3000_1_300</fullName>
    </submittedName>
</protein>
<dbReference type="InterPro" id="IPR032675">
    <property type="entry name" value="LRR_dom_sf"/>
</dbReference>
<accession>G0UIS2</accession>
<reference evidence="2" key="1">
    <citation type="journal article" date="2012" name="Proc. Natl. Acad. Sci. U.S.A.">
        <title>Antigenic diversity is generated by distinct evolutionary mechanisms in African trypanosome species.</title>
        <authorList>
            <person name="Jackson A.P."/>
            <person name="Berry A."/>
            <person name="Aslett M."/>
            <person name="Allison H.C."/>
            <person name="Burton P."/>
            <person name="Vavrova-Anderson J."/>
            <person name="Brown R."/>
            <person name="Browne H."/>
            <person name="Corton N."/>
            <person name="Hauser H."/>
            <person name="Gamble J."/>
            <person name="Gilderthorp R."/>
            <person name="Marcello L."/>
            <person name="McQuillan J."/>
            <person name="Otto T.D."/>
            <person name="Quail M.A."/>
            <person name="Sanders M.J."/>
            <person name="van Tonder A."/>
            <person name="Ginger M.L."/>
            <person name="Field M.C."/>
            <person name="Barry J.D."/>
            <person name="Hertz-Fowler C."/>
            <person name="Berriman M."/>
        </authorList>
    </citation>
    <scope>NUCLEOTIDE SEQUENCE</scope>
    <source>
        <strain evidence="2">IL3000</strain>
    </source>
</reference>
<proteinExistence type="predicted"/>
<gene>
    <name evidence="2" type="ORF">TCIL3000_1_300</name>
</gene>
<feature type="signal peptide" evidence="1">
    <location>
        <begin position="1"/>
        <end position="17"/>
    </location>
</feature>